<evidence type="ECO:0000313" key="7">
    <source>
        <dbReference type="EMBL" id="KKN67280.1"/>
    </source>
</evidence>
<evidence type="ECO:0000256" key="5">
    <source>
        <dbReference type="ARBA" id="ARBA00022842"/>
    </source>
</evidence>
<dbReference type="GO" id="GO:0008299">
    <property type="term" value="P:isoprenoid biosynthetic process"/>
    <property type="evidence" value="ECO:0007669"/>
    <property type="project" value="UniProtKB-KW"/>
</dbReference>
<dbReference type="PANTHER" id="PTHR43281">
    <property type="entry name" value="FARNESYL DIPHOSPHATE SYNTHASE"/>
    <property type="match status" value="1"/>
</dbReference>
<dbReference type="InterPro" id="IPR053378">
    <property type="entry name" value="Prenyl_diphosphate_synthase"/>
</dbReference>
<keyword evidence="4" id="KW-0479">Metal-binding</keyword>
<keyword evidence="5" id="KW-0460">Magnesium</keyword>
<evidence type="ECO:0000256" key="1">
    <source>
        <dbReference type="ARBA" id="ARBA00001946"/>
    </source>
</evidence>
<dbReference type="AlphaFoldDB" id="A0A0F9SEL5"/>
<dbReference type="FunFam" id="1.10.600.10:FF:000001">
    <property type="entry name" value="Geranylgeranyl diphosphate synthase"/>
    <property type="match status" value="1"/>
</dbReference>
<dbReference type="Pfam" id="PF00348">
    <property type="entry name" value="polyprenyl_synt"/>
    <property type="match status" value="1"/>
</dbReference>
<comment type="caution">
    <text evidence="7">The sequence shown here is derived from an EMBL/GenBank/DDBJ whole genome shotgun (WGS) entry which is preliminary data.</text>
</comment>
<dbReference type="PANTHER" id="PTHR43281:SF1">
    <property type="entry name" value="FARNESYL DIPHOSPHATE SYNTHASE"/>
    <property type="match status" value="1"/>
</dbReference>
<keyword evidence="3" id="KW-0808">Transferase</keyword>
<accession>A0A0F9SEL5</accession>
<evidence type="ECO:0008006" key="8">
    <source>
        <dbReference type="Google" id="ProtNLM"/>
    </source>
</evidence>
<dbReference type="InterPro" id="IPR033749">
    <property type="entry name" value="Polyprenyl_synt_CS"/>
</dbReference>
<dbReference type="CDD" id="cd00685">
    <property type="entry name" value="Trans_IPPS_HT"/>
    <property type="match status" value="1"/>
</dbReference>
<dbReference type="Gene3D" id="1.10.600.10">
    <property type="entry name" value="Farnesyl Diphosphate Synthase"/>
    <property type="match status" value="1"/>
</dbReference>
<evidence type="ECO:0000256" key="6">
    <source>
        <dbReference type="ARBA" id="ARBA00023229"/>
    </source>
</evidence>
<proteinExistence type="inferred from homology"/>
<sequence>MSGFADYLESCQTRINGFLLSQLDTPQPRLERLYAAMRYSVVNGGKRVRPLLCYATCEALGGNVASADPAAGAVELVHAYSLIHDDLPAMDDDDLRRGQPTCHRAFDEATAILAGDGLQALAFDWLGHQGDWQPATRLQMLQTLSRAAGPQGMVGGQAIDLGAVGEKIDQATLELMHRHKTGALISASIQLGALASERASTAQLQTLAVYADCIGLAFQVQDDILDIESETSVLGKTQGADIARDKPTYPALLGLEGAHQLAERLRDQAVAALQPLGEKAVHLQQLADYIVQRRF</sequence>
<keyword evidence="6" id="KW-0414">Isoprene biosynthesis</keyword>
<dbReference type="GO" id="GO:0005737">
    <property type="term" value="C:cytoplasm"/>
    <property type="evidence" value="ECO:0007669"/>
    <property type="project" value="UniProtKB-ARBA"/>
</dbReference>
<dbReference type="PROSITE" id="PS00444">
    <property type="entry name" value="POLYPRENYL_SYNTHASE_2"/>
    <property type="match status" value="1"/>
</dbReference>
<comment type="similarity">
    <text evidence="2">Belongs to the FPP/GGPP synthase family.</text>
</comment>
<protein>
    <recommendedName>
        <fullName evidence="8">Geranyltranstransferase</fullName>
    </recommendedName>
</protein>
<dbReference type="GO" id="GO:0046872">
    <property type="term" value="F:metal ion binding"/>
    <property type="evidence" value="ECO:0007669"/>
    <property type="project" value="UniProtKB-KW"/>
</dbReference>
<dbReference type="SFLD" id="SFLDS00005">
    <property type="entry name" value="Isoprenoid_Synthase_Type_I"/>
    <property type="match status" value="1"/>
</dbReference>
<gene>
    <name evidence="7" type="ORF">LCGC14_0463120</name>
</gene>
<name>A0A0F9SEL5_9ZZZZ</name>
<dbReference type="SUPFAM" id="SSF48576">
    <property type="entry name" value="Terpenoid synthases"/>
    <property type="match status" value="1"/>
</dbReference>
<organism evidence="7">
    <name type="scientific">marine sediment metagenome</name>
    <dbReference type="NCBI Taxonomy" id="412755"/>
    <lineage>
        <taxon>unclassified sequences</taxon>
        <taxon>metagenomes</taxon>
        <taxon>ecological metagenomes</taxon>
    </lineage>
</organism>
<dbReference type="InterPro" id="IPR008949">
    <property type="entry name" value="Isoprenoid_synthase_dom_sf"/>
</dbReference>
<reference evidence="7" key="1">
    <citation type="journal article" date="2015" name="Nature">
        <title>Complex archaea that bridge the gap between prokaryotes and eukaryotes.</title>
        <authorList>
            <person name="Spang A."/>
            <person name="Saw J.H."/>
            <person name="Jorgensen S.L."/>
            <person name="Zaremba-Niedzwiedzka K."/>
            <person name="Martijn J."/>
            <person name="Lind A.E."/>
            <person name="van Eijk R."/>
            <person name="Schleper C."/>
            <person name="Guy L."/>
            <person name="Ettema T.J."/>
        </authorList>
    </citation>
    <scope>NUCLEOTIDE SEQUENCE</scope>
</reference>
<dbReference type="SFLD" id="SFLDG01017">
    <property type="entry name" value="Polyprenyl_Transferase_Like"/>
    <property type="match status" value="1"/>
</dbReference>
<comment type="cofactor">
    <cofactor evidence="1">
        <name>Mg(2+)</name>
        <dbReference type="ChEBI" id="CHEBI:18420"/>
    </cofactor>
</comment>
<dbReference type="NCBIfam" id="NF045485">
    <property type="entry name" value="FPPsyn"/>
    <property type="match status" value="1"/>
</dbReference>
<dbReference type="GO" id="GO:0004659">
    <property type="term" value="F:prenyltransferase activity"/>
    <property type="evidence" value="ECO:0007669"/>
    <property type="project" value="InterPro"/>
</dbReference>
<evidence type="ECO:0000256" key="2">
    <source>
        <dbReference type="ARBA" id="ARBA00006706"/>
    </source>
</evidence>
<dbReference type="PROSITE" id="PS00723">
    <property type="entry name" value="POLYPRENYL_SYNTHASE_1"/>
    <property type="match status" value="1"/>
</dbReference>
<evidence type="ECO:0000256" key="3">
    <source>
        <dbReference type="ARBA" id="ARBA00022679"/>
    </source>
</evidence>
<dbReference type="InterPro" id="IPR000092">
    <property type="entry name" value="Polyprenyl_synt"/>
</dbReference>
<dbReference type="EMBL" id="LAZR01000478">
    <property type="protein sequence ID" value="KKN67280.1"/>
    <property type="molecule type" value="Genomic_DNA"/>
</dbReference>
<evidence type="ECO:0000256" key="4">
    <source>
        <dbReference type="ARBA" id="ARBA00022723"/>
    </source>
</evidence>